<sequence>MAEVAGSLDFDDLYQRYRLPIYRSIRGIVLDGAAAEDLTQETFERAFKAQSESITAAGAWLHRIGINLALSHLRRQKLARLLPVKLFTREEVSDFDRSENRTAVSRALEALNPNQRAVVVLTYYSDLTREEVSQSLGIPPGTVASRLTAALRVMRGVIGKTETAPGASLASGPDNG</sequence>
<name>A0A934KE08_9BACT</name>
<dbReference type="EMBL" id="JAEKNQ010000001">
    <property type="protein sequence ID" value="MBJ7601606.1"/>
    <property type="molecule type" value="Genomic_DNA"/>
</dbReference>
<dbReference type="InterPro" id="IPR039425">
    <property type="entry name" value="RNA_pol_sigma-70-like"/>
</dbReference>
<dbReference type="PANTHER" id="PTHR43133">
    <property type="entry name" value="RNA POLYMERASE ECF-TYPE SIGMA FACTO"/>
    <property type="match status" value="1"/>
</dbReference>
<dbReference type="Proteomes" id="UP000620075">
    <property type="component" value="Unassembled WGS sequence"/>
</dbReference>
<evidence type="ECO:0000256" key="4">
    <source>
        <dbReference type="ARBA" id="ARBA00023163"/>
    </source>
</evidence>
<dbReference type="AlphaFoldDB" id="A0A934KE08"/>
<dbReference type="NCBIfam" id="TIGR02937">
    <property type="entry name" value="sigma70-ECF"/>
    <property type="match status" value="1"/>
</dbReference>
<accession>A0A934KE08</accession>
<evidence type="ECO:0000256" key="3">
    <source>
        <dbReference type="ARBA" id="ARBA00023082"/>
    </source>
</evidence>
<evidence type="ECO:0000259" key="6">
    <source>
        <dbReference type="Pfam" id="PF08281"/>
    </source>
</evidence>
<dbReference type="Pfam" id="PF04542">
    <property type="entry name" value="Sigma70_r2"/>
    <property type="match status" value="1"/>
</dbReference>
<evidence type="ECO:0000313" key="8">
    <source>
        <dbReference type="Proteomes" id="UP000620075"/>
    </source>
</evidence>
<feature type="domain" description="RNA polymerase sigma-70 region 2" evidence="5">
    <location>
        <begin position="13"/>
        <end position="77"/>
    </location>
</feature>
<dbReference type="Gene3D" id="1.10.1740.10">
    <property type="match status" value="1"/>
</dbReference>
<dbReference type="InterPro" id="IPR013249">
    <property type="entry name" value="RNA_pol_sigma70_r4_t2"/>
</dbReference>
<proteinExistence type="inferred from homology"/>
<comment type="similarity">
    <text evidence="1">Belongs to the sigma-70 factor family. ECF subfamily.</text>
</comment>
<reference evidence="7 8" key="1">
    <citation type="submission" date="2020-10" db="EMBL/GenBank/DDBJ databases">
        <title>Ca. Dormibacterota MAGs.</title>
        <authorList>
            <person name="Montgomery K."/>
        </authorList>
    </citation>
    <scope>NUCLEOTIDE SEQUENCE [LARGE SCALE GENOMIC DNA]</scope>
    <source>
        <strain evidence="7">SC8811_S16_3</strain>
    </source>
</reference>
<evidence type="ECO:0000256" key="2">
    <source>
        <dbReference type="ARBA" id="ARBA00023015"/>
    </source>
</evidence>
<protein>
    <submittedName>
        <fullName evidence="7">Sigma-70 family RNA polymerase sigma factor</fullName>
    </submittedName>
</protein>
<evidence type="ECO:0000313" key="7">
    <source>
        <dbReference type="EMBL" id="MBJ7601606.1"/>
    </source>
</evidence>
<dbReference type="GO" id="GO:0006352">
    <property type="term" value="P:DNA-templated transcription initiation"/>
    <property type="evidence" value="ECO:0007669"/>
    <property type="project" value="InterPro"/>
</dbReference>
<dbReference type="CDD" id="cd06171">
    <property type="entry name" value="Sigma70_r4"/>
    <property type="match status" value="1"/>
</dbReference>
<dbReference type="SUPFAM" id="SSF88946">
    <property type="entry name" value="Sigma2 domain of RNA polymerase sigma factors"/>
    <property type="match status" value="1"/>
</dbReference>
<organism evidence="7 8">
    <name type="scientific">Candidatus Dormiibacter inghamiae</name>
    <dbReference type="NCBI Taxonomy" id="3127013"/>
    <lineage>
        <taxon>Bacteria</taxon>
        <taxon>Bacillati</taxon>
        <taxon>Candidatus Dormiibacterota</taxon>
        <taxon>Candidatus Dormibacteria</taxon>
        <taxon>Candidatus Dormibacterales</taxon>
        <taxon>Candidatus Dormibacteraceae</taxon>
        <taxon>Candidatus Dormiibacter</taxon>
    </lineage>
</organism>
<dbReference type="InterPro" id="IPR014284">
    <property type="entry name" value="RNA_pol_sigma-70_dom"/>
</dbReference>
<dbReference type="RefSeq" id="WP_338175957.1">
    <property type="nucleotide sequence ID" value="NZ_JAEKNQ010000001.1"/>
</dbReference>
<keyword evidence="3" id="KW-0731">Sigma factor</keyword>
<dbReference type="InterPro" id="IPR013325">
    <property type="entry name" value="RNA_pol_sigma_r2"/>
</dbReference>
<dbReference type="InterPro" id="IPR013324">
    <property type="entry name" value="RNA_pol_sigma_r3/r4-like"/>
</dbReference>
<comment type="caution">
    <text evidence="7">The sequence shown here is derived from an EMBL/GenBank/DDBJ whole genome shotgun (WGS) entry which is preliminary data.</text>
</comment>
<dbReference type="InterPro" id="IPR007627">
    <property type="entry name" value="RNA_pol_sigma70_r2"/>
</dbReference>
<dbReference type="SUPFAM" id="SSF88659">
    <property type="entry name" value="Sigma3 and sigma4 domains of RNA polymerase sigma factors"/>
    <property type="match status" value="1"/>
</dbReference>
<dbReference type="GO" id="GO:0016987">
    <property type="term" value="F:sigma factor activity"/>
    <property type="evidence" value="ECO:0007669"/>
    <property type="project" value="UniProtKB-KW"/>
</dbReference>
<keyword evidence="4" id="KW-0804">Transcription</keyword>
<dbReference type="InterPro" id="IPR036388">
    <property type="entry name" value="WH-like_DNA-bd_sf"/>
</dbReference>
<dbReference type="GO" id="GO:0003677">
    <property type="term" value="F:DNA binding"/>
    <property type="evidence" value="ECO:0007669"/>
    <property type="project" value="InterPro"/>
</dbReference>
<dbReference type="PANTHER" id="PTHR43133:SF51">
    <property type="entry name" value="RNA POLYMERASE SIGMA FACTOR"/>
    <property type="match status" value="1"/>
</dbReference>
<feature type="domain" description="RNA polymerase sigma factor 70 region 4 type 2" evidence="6">
    <location>
        <begin position="103"/>
        <end position="152"/>
    </location>
</feature>
<evidence type="ECO:0000259" key="5">
    <source>
        <dbReference type="Pfam" id="PF04542"/>
    </source>
</evidence>
<dbReference type="Pfam" id="PF08281">
    <property type="entry name" value="Sigma70_r4_2"/>
    <property type="match status" value="1"/>
</dbReference>
<evidence type="ECO:0000256" key="1">
    <source>
        <dbReference type="ARBA" id="ARBA00010641"/>
    </source>
</evidence>
<keyword evidence="2" id="KW-0805">Transcription regulation</keyword>
<gene>
    <name evidence="7" type="ORF">JF888_00155</name>
</gene>
<dbReference type="Gene3D" id="1.10.10.10">
    <property type="entry name" value="Winged helix-like DNA-binding domain superfamily/Winged helix DNA-binding domain"/>
    <property type="match status" value="1"/>
</dbReference>